<sequence>MSYYPSKSTKKSTSPSLPAPMNPQQQALFESDAQAYWSNTFGDPSSRPSYYGLANQPSIQWEQVPSSAGVPVPPPQQPNPSNQIPGRVRSRTSQPGQGVFQAVVSPSSIASSSSQPLQPPVQGKFSLNSPPMSACRCKIVFENQSRKNRHWESSCPYNQSLKTYQCEVCGAEIGRKDNLNRHMKTHYPA</sequence>
<dbReference type="EMBL" id="KN823216">
    <property type="protein sequence ID" value="KIO19536.1"/>
    <property type="molecule type" value="Genomic_DNA"/>
</dbReference>
<dbReference type="HOGENOM" id="CLU_1435419_0_0_1"/>
<dbReference type="FunFam" id="3.30.160.60:FF:000446">
    <property type="entry name" value="Zinc finger protein"/>
    <property type="match status" value="1"/>
</dbReference>
<evidence type="ECO:0000256" key="4">
    <source>
        <dbReference type="PROSITE-ProRule" id="PRU00042"/>
    </source>
</evidence>
<dbReference type="PROSITE" id="PS50157">
    <property type="entry name" value="ZINC_FINGER_C2H2_2"/>
    <property type="match status" value="1"/>
</dbReference>
<evidence type="ECO:0000313" key="8">
    <source>
        <dbReference type="Proteomes" id="UP000054248"/>
    </source>
</evidence>
<keyword evidence="1" id="KW-0479">Metal-binding</keyword>
<keyword evidence="8" id="KW-1185">Reference proteome</keyword>
<name>A0A0C3Q6Q5_9AGAM</name>
<dbReference type="OrthoDB" id="3249030at2759"/>
<evidence type="ECO:0000256" key="1">
    <source>
        <dbReference type="ARBA" id="ARBA00022723"/>
    </source>
</evidence>
<dbReference type="InterPro" id="IPR013087">
    <property type="entry name" value="Znf_C2H2_type"/>
</dbReference>
<evidence type="ECO:0000256" key="2">
    <source>
        <dbReference type="ARBA" id="ARBA00022771"/>
    </source>
</evidence>
<keyword evidence="3" id="KW-0862">Zinc</keyword>
<feature type="compositionally biased region" description="Low complexity" evidence="5">
    <location>
        <begin position="1"/>
        <end position="16"/>
    </location>
</feature>
<feature type="region of interest" description="Disordered" evidence="5">
    <location>
        <begin position="62"/>
        <end position="125"/>
    </location>
</feature>
<feature type="domain" description="C2H2-type" evidence="6">
    <location>
        <begin position="164"/>
        <end position="189"/>
    </location>
</feature>
<dbReference type="InterPro" id="IPR036236">
    <property type="entry name" value="Znf_C2H2_sf"/>
</dbReference>
<gene>
    <name evidence="7" type="ORF">M407DRAFT_30817</name>
</gene>
<reference evidence="7 8" key="1">
    <citation type="submission" date="2014-04" db="EMBL/GenBank/DDBJ databases">
        <authorList>
            <consortium name="DOE Joint Genome Institute"/>
            <person name="Kuo A."/>
            <person name="Girlanda M."/>
            <person name="Perotto S."/>
            <person name="Kohler A."/>
            <person name="Nagy L.G."/>
            <person name="Floudas D."/>
            <person name="Copeland A."/>
            <person name="Barry K.W."/>
            <person name="Cichocki N."/>
            <person name="Veneault-Fourrey C."/>
            <person name="LaButti K."/>
            <person name="Lindquist E.A."/>
            <person name="Lipzen A."/>
            <person name="Lundell T."/>
            <person name="Morin E."/>
            <person name="Murat C."/>
            <person name="Sun H."/>
            <person name="Tunlid A."/>
            <person name="Henrissat B."/>
            <person name="Grigoriev I.V."/>
            <person name="Hibbett D.S."/>
            <person name="Martin F."/>
            <person name="Nordberg H.P."/>
            <person name="Cantor M.N."/>
            <person name="Hua S.X."/>
        </authorList>
    </citation>
    <scope>NUCLEOTIDE SEQUENCE [LARGE SCALE GENOMIC DNA]</scope>
    <source>
        <strain evidence="7 8">MUT 4182</strain>
    </source>
</reference>
<keyword evidence="2 4" id="KW-0863">Zinc-finger</keyword>
<accession>A0A0C3Q6Q5</accession>
<evidence type="ECO:0000313" key="7">
    <source>
        <dbReference type="EMBL" id="KIO19536.1"/>
    </source>
</evidence>
<dbReference type="SUPFAM" id="SSF57667">
    <property type="entry name" value="beta-beta-alpha zinc fingers"/>
    <property type="match status" value="1"/>
</dbReference>
<dbReference type="Proteomes" id="UP000054248">
    <property type="component" value="Unassembled WGS sequence"/>
</dbReference>
<organism evidence="7 8">
    <name type="scientific">Tulasnella calospora MUT 4182</name>
    <dbReference type="NCBI Taxonomy" id="1051891"/>
    <lineage>
        <taxon>Eukaryota</taxon>
        <taxon>Fungi</taxon>
        <taxon>Dikarya</taxon>
        <taxon>Basidiomycota</taxon>
        <taxon>Agaricomycotina</taxon>
        <taxon>Agaricomycetes</taxon>
        <taxon>Cantharellales</taxon>
        <taxon>Tulasnellaceae</taxon>
        <taxon>Tulasnella</taxon>
    </lineage>
</organism>
<proteinExistence type="predicted"/>
<evidence type="ECO:0000256" key="5">
    <source>
        <dbReference type="SAM" id="MobiDB-lite"/>
    </source>
</evidence>
<dbReference type="PROSITE" id="PS00028">
    <property type="entry name" value="ZINC_FINGER_C2H2_1"/>
    <property type="match status" value="1"/>
</dbReference>
<protein>
    <recommendedName>
        <fullName evidence="6">C2H2-type domain-containing protein</fullName>
    </recommendedName>
</protein>
<dbReference type="SMART" id="SM00355">
    <property type="entry name" value="ZnF_C2H2"/>
    <property type="match status" value="1"/>
</dbReference>
<reference evidence="8" key="2">
    <citation type="submission" date="2015-01" db="EMBL/GenBank/DDBJ databases">
        <title>Evolutionary Origins and Diversification of the Mycorrhizal Mutualists.</title>
        <authorList>
            <consortium name="DOE Joint Genome Institute"/>
            <consortium name="Mycorrhizal Genomics Consortium"/>
            <person name="Kohler A."/>
            <person name="Kuo A."/>
            <person name="Nagy L.G."/>
            <person name="Floudas D."/>
            <person name="Copeland A."/>
            <person name="Barry K.W."/>
            <person name="Cichocki N."/>
            <person name="Veneault-Fourrey C."/>
            <person name="LaButti K."/>
            <person name="Lindquist E.A."/>
            <person name="Lipzen A."/>
            <person name="Lundell T."/>
            <person name="Morin E."/>
            <person name="Murat C."/>
            <person name="Riley R."/>
            <person name="Ohm R."/>
            <person name="Sun H."/>
            <person name="Tunlid A."/>
            <person name="Henrissat B."/>
            <person name="Grigoriev I.V."/>
            <person name="Hibbett D.S."/>
            <person name="Martin F."/>
        </authorList>
    </citation>
    <scope>NUCLEOTIDE SEQUENCE [LARGE SCALE GENOMIC DNA]</scope>
    <source>
        <strain evidence="8">MUT 4182</strain>
    </source>
</reference>
<evidence type="ECO:0000259" key="6">
    <source>
        <dbReference type="PROSITE" id="PS50157"/>
    </source>
</evidence>
<dbReference type="Gene3D" id="3.30.160.60">
    <property type="entry name" value="Classic Zinc Finger"/>
    <property type="match status" value="1"/>
</dbReference>
<dbReference type="GO" id="GO:0008270">
    <property type="term" value="F:zinc ion binding"/>
    <property type="evidence" value="ECO:0007669"/>
    <property type="project" value="UniProtKB-KW"/>
</dbReference>
<evidence type="ECO:0000256" key="3">
    <source>
        <dbReference type="ARBA" id="ARBA00022833"/>
    </source>
</evidence>
<dbReference type="AlphaFoldDB" id="A0A0C3Q6Q5"/>
<feature type="region of interest" description="Disordered" evidence="5">
    <location>
        <begin position="1"/>
        <end position="25"/>
    </location>
</feature>
<feature type="compositionally biased region" description="Low complexity" evidence="5">
    <location>
        <begin position="101"/>
        <end position="122"/>
    </location>
</feature>